<sequence length="94" mass="10584">MIPTFTQLNKTTKLKLPFVAVSMAKDMLRLRKLSASAPEKRAVKSQSFNGGRRTRGKEAQPRISRGGYRSVSYSADRPPLIQRSEFYPIPGMLN</sequence>
<organism evidence="2 3">
    <name type="scientific">Araneus ventricosus</name>
    <name type="common">Orbweaver spider</name>
    <name type="synonym">Epeira ventricosa</name>
    <dbReference type="NCBI Taxonomy" id="182803"/>
    <lineage>
        <taxon>Eukaryota</taxon>
        <taxon>Metazoa</taxon>
        <taxon>Ecdysozoa</taxon>
        <taxon>Arthropoda</taxon>
        <taxon>Chelicerata</taxon>
        <taxon>Arachnida</taxon>
        <taxon>Araneae</taxon>
        <taxon>Araneomorphae</taxon>
        <taxon>Entelegynae</taxon>
        <taxon>Araneoidea</taxon>
        <taxon>Araneidae</taxon>
        <taxon>Araneus</taxon>
    </lineage>
</organism>
<evidence type="ECO:0000256" key="1">
    <source>
        <dbReference type="SAM" id="MobiDB-lite"/>
    </source>
</evidence>
<dbReference type="Proteomes" id="UP000499080">
    <property type="component" value="Unassembled WGS sequence"/>
</dbReference>
<reference evidence="2 3" key="1">
    <citation type="journal article" date="2019" name="Sci. Rep.">
        <title>Orb-weaving spider Araneus ventricosus genome elucidates the spidroin gene catalogue.</title>
        <authorList>
            <person name="Kono N."/>
            <person name="Nakamura H."/>
            <person name="Ohtoshi R."/>
            <person name="Moran D.A.P."/>
            <person name="Shinohara A."/>
            <person name="Yoshida Y."/>
            <person name="Fujiwara M."/>
            <person name="Mori M."/>
            <person name="Tomita M."/>
            <person name="Arakawa K."/>
        </authorList>
    </citation>
    <scope>NUCLEOTIDE SEQUENCE [LARGE SCALE GENOMIC DNA]</scope>
</reference>
<accession>A0A4Y2WNY4</accession>
<gene>
    <name evidence="2" type="ORF">AVEN_178593_1</name>
</gene>
<evidence type="ECO:0000313" key="2">
    <source>
        <dbReference type="EMBL" id="GBO38426.1"/>
    </source>
</evidence>
<feature type="region of interest" description="Disordered" evidence="1">
    <location>
        <begin position="35"/>
        <end position="76"/>
    </location>
</feature>
<evidence type="ECO:0000313" key="3">
    <source>
        <dbReference type="Proteomes" id="UP000499080"/>
    </source>
</evidence>
<proteinExistence type="predicted"/>
<dbReference type="EMBL" id="BGPR01063152">
    <property type="protein sequence ID" value="GBO38426.1"/>
    <property type="molecule type" value="Genomic_DNA"/>
</dbReference>
<keyword evidence="3" id="KW-1185">Reference proteome</keyword>
<dbReference type="AlphaFoldDB" id="A0A4Y2WNY4"/>
<comment type="caution">
    <text evidence="2">The sequence shown here is derived from an EMBL/GenBank/DDBJ whole genome shotgun (WGS) entry which is preliminary data.</text>
</comment>
<name>A0A4Y2WNY4_ARAVE</name>
<protein>
    <submittedName>
        <fullName evidence="2">Uncharacterized protein</fullName>
    </submittedName>
</protein>